<keyword evidence="5" id="KW-0812">Transmembrane</keyword>
<evidence type="ECO:0000256" key="4">
    <source>
        <dbReference type="SAM" id="Coils"/>
    </source>
</evidence>
<feature type="signal peptide" evidence="6">
    <location>
        <begin position="1"/>
        <end position="21"/>
    </location>
</feature>
<dbReference type="PROSITE" id="PS50112">
    <property type="entry name" value="PAS"/>
    <property type="match status" value="1"/>
</dbReference>
<dbReference type="InterPro" id="IPR035965">
    <property type="entry name" value="PAS-like_dom_sf"/>
</dbReference>
<evidence type="ECO:0000256" key="6">
    <source>
        <dbReference type="SAM" id="SignalP"/>
    </source>
</evidence>
<evidence type="ECO:0000256" key="2">
    <source>
        <dbReference type="ARBA" id="ARBA00012438"/>
    </source>
</evidence>
<keyword evidence="5" id="KW-1133">Transmembrane helix</keyword>
<dbReference type="InterPro" id="IPR036890">
    <property type="entry name" value="HATPase_C_sf"/>
</dbReference>
<name>A0A4Q1ALQ7_9BACT</name>
<keyword evidence="4" id="KW-0175">Coiled coil</keyword>
<feature type="domain" description="PAS" evidence="8">
    <location>
        <begin position="578"/>
        <end position="623"/>
    </location>
</feature>
<dbReference type="CDD" id="cd01007">
    <property type="entry name" value="PBP2_BvgS_HisK_like"/>
    <property type="match status" value="1"/>
</dbReference>
<dbReference type="Pfam" id="PF00497">
    <property type="entry name" value="SBP_bac_3"/>
    <property type="match status" value="2"/>
</dbReference>
<dbReference type="Gene3D" id="1.10.287.130">
    <property type="match status" value="1"/>
</dbReference>
<reference evidence="10 11" key="1">
    <citation type="submission" date="2017-10" db="EMBL/GenBank/DDBJ databases">
        <title>Genomics of the genus Arcobacter.</title>
        <authorList>
            <person name="Perez-Cataluna A."/>
            <person name="Figueras M.J."/>
        </authorList>
    </citation>
    <scope>NUCLEOTIDE SEQUENCE [LARGE SCALE GENOMIC DNA]</scope>
    <source>
        <strain evidence="10 11">CECT 8441</strain>
    </source>
</reference>
<dbReference type="PANTHER" id="PTHR43065">
    <property type="entry name" value="SENSOR HISTIDINE KINASE"/>
    <property type="match status" value="1"/>
</dbReference>
<dbReference type="InterPro" id="IPR003661">
    <property type="entry name" value="HisK_dim/P_dom"/>
</dbReference>
<dbReference type="PRINTS" id="PR00344">
    <property type="entry name" value="BCTRLSENSOR"/>
</dbReference>
<evidence type="ECO:0000259" key="9">
    <source>
        <dbReference type="PROSITE" id="PS50113"/>
    </source>
</evidence>
<dbReference type="InterPro" id="IPR000700">
    <property type="entry name" value="PAS-assoc_C"/>
</dbReference>
<dbReference type="SUPFAM" id="SSF47384">
    <property type="entry name" value="Homodimeric domain of signal transducing histidine kinase"/>
    <property type="match status" value="1"/>
</dbReference>
<accession>A0A4Q1ALQ7</accession>
<keyword evidence="3" id="KW-0597">Phosphoprotein</keyword>
<evidence type="ECO:0000259" key="7">
    <source>
        <dbReference type="PROSITE" id="PS50109"/>
    </source>
</evidence>
<sequence>MNRVFRFLSILLLLTSFLYSAQTSFKVSYAPDYAPFSYLENGKPEGLLVDYWKLWAEKNNYSLEFINGKYWGDAIELVNEGKVDFFLGTNPYKPWMKASKSIYKTTISLFINKDFSKDFNLNAPYLIGIIGKGLEETTKKNFPNSEILVYKNYTTLFKDFLAKKLDLIFDDKTAIEFYSLRNGFFHKIKSLDLLQIPTPIYAISKEENLIEVFNKGFEKITQEELYDIENKWIINNEFQIYKKSFELTKEEKEFLKNHKFNVSISKAWEPFTFISKYNKPTGISYEIWNIFVKKLSLDCTYHVDNTFTKQLNSIKTKKNDIIFSAGETEDRKEYALFTKPYIEFPISIVTLKDENFIENIETILNKKICLLENSTAHKLLKEKYPDVDKNLILVKNTKDGLQKVIHKEAYAYIGIKPNLLYNINNLGLNELKISGNTGLTYKISIMVRKDYPLLKSALEKTIDSIDKESISDIVGEWTNIQFKEKFNYKTLIIILIIVFVIFIVLIYINQANIKRNKILKDLVDERTKELKLLNQELEKRVQEKTKELIKTNYLLDEAQKIARLGSFSYNFKKKELIWSDEHFKIFGFYPNEIRPSITKFISFIHDDDKQKVKKHLFKIMHNDKRKVIEFKIILRDNTKKYLQLSTKVSKYDSNGKAQIILGTIIDLTKVKELELQKREKDSMLAQQSKMAALGEMLENIAHQWRQPLSVISTASTGLQLQIELNDEIPRETLYQSVKSINEHTQYLSRTIDDFRNFFNPKKEKTFFNISSTIEKALSLVSSRIKKESICIIQEVEKVEIKTIESELIQILLNIFNNAIDALTQNNIEDKYIFVTVFRKNDYLHIKIKDNAGGIPKKIINRVFEPYFTTKHKYQGTGIGLYMSNEIITKHLNGIIKVSNNKFEHEEKDYTGALFAISIPISE</sequence>
<feature type="coiled-coil region" evidence="4">
    <location>
        <begin position="516"/>
        <end position="547"/>
    </location>
</feature>
<dbReference type="Proteomes" id="UP000289758">
    <property type="component" value="Unassembled WGS sequence"/>
</dbReference>
<proteinExistence type="predicted"/>
<dbReference type="SMART" id="SM00387">
    <property type="entry name" value="HATPase_c"/>
    <property type="match status" value="1"/>
</dbReference>
<dbReference type="Gene3D" id="3.30.565.10">
    <property type="entry name" value="Histidine kinase-like ATPase, C-terminal domain"/>
    <property type="match status" value="1"/>
</dbReference>
<dbReference type="EMBL" id="PDKK01000004">
    <property type="protein sequence ID" value="RXK06302.1"/>
    <property type="molecule type" value="Genomic_DNA"/>
</dbReference>
<evidence type="ECO:0000313" key="11">
    <source>
        <dbReference type="Proteomes" id="UP000289758"/>
    </source>
</evidence>
<dbReference type="InterPro" id="IPR036097">
    <property type="entry name" value="HisK_dim/P_sf"/>
</dbReference>
<dbReference type="Pfam" id="PF08447">
    <property type="entry name" value="PAS_3"/>
    <property type="match status" value="1"/>
</dbReference>
<dbReference type="AlphaFoldDB" id="A0A4Q1ALQ7"/>
<dbReference type="SMART" id="SM00062">
    <property type="entry name" value="PBPb"/>
    <property type="match status" value="2"/>
</dbReference>
<dbReference type="InterPro" id="IPR000014">
    <property type="entry name" value="PAS"/>
</dbReference>
<feature type="chain" id="PRO_5020463308" description="histidine kinase" evidence="6">
    <location>
        <begin position="22"/>
        <end position="922"/>
    </location>
</feature>
<dbReference type="PROSITE" id="PS50109">
    <property type="entry name" value="HIS_KIN"/>
    <property type="match status" value="1"/>
</dbReference>
<dbReference type="OrthoDB" id="5341226at2"/>
<dbReference type="InterPro" id="IPR003594">
    <property type="entry name" value="HATPase_dom"/>
</dbReference>
<protein>
    <recommendedName>
        <fullName evidence="2">histidine kinase</fullName>
        <ecNumber evidence="2">2.7.13.3</ecNumber>
    </recommendedName>
</protein>
<organism evidence="10 11">
    <name type="scientific">Halarcobacter ebronensis</name>
    <dbReference type="NCBI Taxonomy" id="1462615"/>
    <lineage>
        <taxon>Bacteria</taxon>
        <taxon>Pseudomonadati</taxon>
        <taxon>Campylobacterota</taxon>
        <taxon>Epsilonproteobacteria</taxon>
        <taxon>Campylobacterales</taxon>
        <taxon>Arcobacteraceae</taxon>
        <taxon>Halarcobacter</taxon>
    </lineage>
</organism>
<dbReference type="CDD" id="cd00082">
    <property type="entry name" value="HisKA"/>
    <property type="match status" value="1"/>
</dbReference>
<gene>
    <name evidence="10" type="ORF">CRV07_06285</name>
</gene>
<dbReference type="SUPFAM" id="SSF53850">
    <property type="entry name" value="Periplasmic binding protein-like II"/>
    <property type="match status" value="2"/>
</dbReference>
<dbReference type="InterPro" id="IPR001638">
    <property type="entry name" value="Solute-binding_3/MltF_N"/>
</dbReference>
<dbReference type="InterPro" id="IPR013655">
    <property type="entry name" value="PAS_fold_3"/>
</dbReference>
<evidence type="ECO:0000256" key="3">
    <source>
        <dbReference type="ARBA" id="ARBA00022553"/>
    </source>
</evidence>
<dbReference type="SUPFAM" id="SSF55785">
    <property type="entry name" value="PYP-like sensor domain (PAS domain)"/>
    <property type="match status" value="1"/>
</dbReference>
<dbReference type="InterPro" id="IPR005467">
    <property type="entry name" value="His_kinase_dom"/>
</dbReference>
<dbReference type="SMART" id="SM00388">
    <property type="entry name" value="HisKA"/>
    <property type="match status" value="1"/>
</dbReference>
<dbReference type="PROSITE" id="PS50113">
    <property type="entry name" value="PAC"/>
    <property type="match status" value="1"/>
</dbReference>
<dbReference type="Gene3D" id="3.40.190.10">
    <property type="entry name" value="Periplasmic binding protein-like II"/>
    <property type="match status" value="4"/>
</dbReference>
<evidence type="ECO:0000259" key="8">
    <source>
        <dbReference type="PROSITE" id="PS50112"/>
    </source>
</evidence>
<keyword evidence="11" id="KW-1185">Reference proteome</keyword>
<dbReference type="InterPro" id="IPR004358">
    <property type="entry name" value="Sig_transdc_His_kin-like_C"/>
</dbReference>
<dbReference type="RefSeq" id="WP_129086898.1">
    <property type="nucleotide sequence ID" value="NZ_CP053836.1"/>
</dbReference>
<evidence type="ECO:0000256" key="5">
    <source>
        <dbReference type="SAM" id="Phobius"/>
    </source>
</evidence>
<dbReference type="Pfam" id="PF02518">
    <property type="entry name" value="HATPase_c"/>
    <property type="match status" value="1"/>
</dbReference>
<dbReference type="Pfam" id="PF00512">
    <property type="entry name" value="HisKA"/>
    <property type="match status" value="1"/>
</dbReference>
<keyword evidence="5" id="KW-0472">Membrane</keyword>
<dbReference type="Gene3D" id="3.30.450.20">
    <property type="entry name" value="PAS domain"/>
    <property type="match status" value="1"/>
</dbReference>
<keyword evidence="6" id="KW-0732">Signal</keyword>
<dbReference type="SUPFAM" id="SSF55874">
    <property type="entry name" value="ATPase domain of HSP90 chaperone/DNA topoisomerase II/histidine kinase"/>
    <property type="match status" value="1"/>
</dbReference>
<feature type="transmembrane region" description="Helical" evidence="5">
    <location>
        <begin position="488"/>
        <end position="508"/>
    </location>
</feature>
<evidence type="ECO:0000313" key="10">
    <source>
        <dbReference type="EMBL" id="RXK06302.1"/>
    </source>
</evidence>
<feature type="domain" description="PAC" evidence="9">
    <location>
        <begin position="626"/>
        <end position="679"/>
    </location>
</feature>
<feature type="domain" description="Histidine kinase" evidence="7">
    <location>
        <begin position="699"/>
        <end position="922"/>
    </location>
</feature>
<comment type="catalytic activity">
    <reaction evidence="1">
        <text>ATP + protein L-histidine = ADP + protein N-phospho-L-histidine.</text>
        <dbReference type="EC" id="2.7.13.3"/>
    </reaction>
</comment>
<comment type="caution">
    <text evidence="10">The sequence shown here is derived from an EMBL/GenBank/DDBJ whole genome shotgun (WGS) entry which is preliminary data.</text>
</comment>
<dbReference type="EC" id="2.7.13.3" evidence="2"/>
<dbReference type="GO" id="GO:0000155">
    <property type="term" value="F:phosphorelay sensor kinase activity"/>
    <property type="evidence" value="ECO:0007669"/>
    <property type="project" value="InterPro"/>
</dbReference>
<evidence type="ECO:0000256" key="1">
    <source>
        <dbReference type="ARBA" id="ARBA00000085"/>
    </source>
</evidence>